<dbReference type="SUPFAM" id="SSF54506">
    <property type="entry name" value="Diaminopimelate epimerase-like"/>
    <property type="match status" value="1"/>
</dbReference>
<dbReference type="InterPro" id="IPR003719">
    <property type="entry name" value="Phenazine_PhzF-like"/>
</dbReference>
<sequence length="413" mass="46079">MISIYTVDSFTREIFKGNPAAVCTSFRDVPSSTDLDIFFQQIATEMNISETAFITKANDSSSNSRYFLQWFTPTNEVDLCGHATLATAHVLFEEFLQNSSIDELIFETKKVGELKVKKCDNQGRLQLDFPMGDPQSIDLGNQILNEIKSKLNITQDIIAIQLCKRTKKLLIHLSSIDDNIKPQQNLTEIKFDQSIQPFIRGIILTSKSTIPTTTDFISRYFAPWNGILEDPVTGSAHTVLAVYWSRILNKSILNGYQKSARGGHVECELDIKNQRVLLRGHAVTVMQGQLQIARDRACWSGTTDKSGSYSGRCTNYHVHVGLTACGTQHGDHEYIVAMNSAQFDLHTPNKNPNHNSLCGRRIQVNGPRGSVEVRIVDRCPGCPYGGLDLSPAVFRTVAGNLDVGVVHVTWNWK</sequence>
<comment type="similarity">
    <text evidence="1">Belongs to the PhzF family.</text>
</comment>
<dbReference type="Pfam" id="PF02567">
    <property type="entry name" value="PhzC-PhzF"/>
    <property type="match status" value="1"/>
</dbReference>
<evidence type="ECO:0000313" key="4">
    <source>
        <dbReference type="Proteomes" id="UP000663891"/>
    </source>
</evidence>
<name>A0A815LXL0_9BILA</name>
<gene>
    <name evidence="3" type="ORF">VCS650_LOCUS37214</name>
</gene>
<dbReference type="AlphaFoldDB" id="A0A815LXL0"/>
<proteinExistence type="inferred from homology"/>
<organism evidence="3 4">
    <name type="scientific">Adineta steineri</name>
    <dbReference type="NCBI Taxonomy" id="433720"/>
    <lineage>
        <taxon>Eukaryota</taxon>
        <taxon>Metazoa</taxon>
        <taxon>Spiralia</taxon>
        <taxon>Gnathifera</taxon>
        <taxon>Rotifera</taxon>
        <taxon>Eurotatoria</taxon>
        <taxon>Bdelloidea</taxon>
        <taxon>Adinetida</taxon>
        <taxon>Adinetidae</taxon>
        <taxon>Adineta</taxon>
    </lineage>
</organism>
<dbReference type="EMBL" id="CAJNON010000983">
    <property type="protein sequence ID" value="CAF1412695.1"/>
    <property type="molecule type" value="Genomic_DNA"/>
</dbReference>
<dbReference type="OrthoDB" id="75169at2759"/>
<comment type="caution">
    <text evidence="3">The sequence shown here is derived from an EMBL/GenBank/DDBJ whole genome shotgun (WGS) entry which is preliminary data.</text>
</comment>
<keyword evidence="2" id="KW-0413">Isomerase</keyword>
<evidence type="ECO:0000313" key="3">
    <source>
        <dbReference type="EMBL" id="CAF1412695.1"/>
    </source>
</evidence>
<protein>
    <submittedName>
        <fullName evidence="3">Uncharacterized protein</fullName>
    </submittedName>
</protein>
<dbReference type="Proteomes" id="UP000663891">
    <property type="component" value="Unassembled WGS sequence"/>
</dbReference>
<dbReference type="InterPro" id="IPR036908">
    <property type="entry name" value="RlpA-like_sf"/>
</dbReference>
<dbReference type="PANTHER" id="PTHR13774:SF17">
    <property type="entry name" value="PHENAZINE BIOSYNTHESIS-LIKE DOMAIN-CONTAINING PROTEIN"/>
    <property type="match status" value="1"/>
</dbReference>
<evidence type="ECO:0000256" key="2">
    <source>
        <dbReference type="ARBA" id="ARBA00023235"/>
    </source>
</evidence>
<dbReference type="GO" id="GO:0016853">
    <property type="term" value="F:isomerase activity"/>
    <property type="evidence" value="ECO:0007669"/>
    <property type="project" value="UniProtKB-KW"/>
</dbReference>
<accession>A0A815LXL0</accession>
<dbReference type="SUPFAM" id="SSF50685">
    <property type="entry name" value="Barwin-like endoglucanases"/>
    <property type="match status" value="1"/>
</dbReference>
<dbReference type="GO" id="GO:0005737">
    <property type="term" value="C:cytoplasm"/>
    <property type="evidence" value="ECO:0007669"/>
    <property type="project" value="TreeGrafter"/>
</dbReference>
<dbReference type="NCBIfam" id="TIGR00654">
    <property type="entry name" value="PhzF_family"/>
    <property type="match status" value="1"/>
</dbReference>
<reference evidence="3" key="1">
    <citation type="submission" date="2021-02" db="EMBL/GenBank/DDBJ databases">
        <authorList>
            <person name="Nowell W R."/>
        </authorList>
    </citation>
    <scope>NUCLEOTIDE SEQUENCE</scope>
</reference>
<dbReference type="CDD" id="cd22191">
    <property type="entry name" value="DPBB_RlpA_EXP_N-like"/>
    <property type="match status" value="1"/>
</dbReference>
<evidence type="ECO:0000256" key="1">
    <source>
        <dbReference type="ARBA" id="ARBA00008270"/>
    </source>
</evidence>
<dbReference type="Gene3D" id="3.10.310.10">
    <property type="entry name" value="Diaminopimelate Epimerase, Chain A, domain 1"/>
    <property type="match status" value="2"/>
</dbReference>
<dbReference type="Gene3D" id="2.40.40.10">
    <property type="entry name" value="RlpA-like domain"/>
    <property type="match status" value="1"/>
</dbReference>
<dbReference type="PANTHER" id="PTHR13774">
    <property type="entry name" value="PHENAZINE BIOSYNTHESIS PROTEIN"/>
    <property type="match status" value="1"/>
</dbReference>